<feature type="chain" id="PRO_5012507750" description="DUF2268 domain-containing protein" evidence="1">
    <location>
        <begin position="24"/>
        <end position="378"/>
    </location>
</feature>
<organism evidence="2 3">
    <name type="scientific">Allosphingosinicella indica</name>
    <dbReference type="NCBI Taxonomy" id="941907"/>
    <lineage>
        <taxon>Bacteria</taxon>
        <taxon>Pseudomonadati</taxon>
        <taxon>Pseudomonadota</taxon>
        <taxon>Alphaproteobacteria</taxon>
        <taxon>Sphingomonadales</taxon>
        <taxon>Sphingomonadaceae</taxon>
        <taxon>Allosphingosinicella</taxon>
    </lineage>
</organism>
<keyword evidence="3" id="KW-1185">Reference proteome</keyword>
<proteinExistence type="predicted"/>
<evidence type="ECO:0008006" key="4">
    <source>
        <dbReference type="Google" id="ProtNLM"/>
    </source>
</evidence>
<evidence type="ECO:0000256" key="1">
    <source>
        <dbReference type="SAM" id="SignalP"/>
    </source>
</evidence>
<dbReference type="Proteomes" id="UP000192934">
    <property type="component" value="Chromosome I"/>
</dbReference>
<sequence>MNRRTFLSAATALAALSTFPAVAAPAIRTRWNVTGSEGFDAIAFLGPLSGRSLYMDYYADDVAAFAPRLPAAIRADVPKLTDEADGSPFGLLWPSLANLLSVARLDSIDAVIATLANLDGLVRPGIEGDVPEWPWLTANAARLRAVFVAMRAASFSDFRRKRLGMAFDARRTEVANALSRYDVINWQEKLTGRTFDPMINVVLLAFSKPHGAKMRGQTFLQAADYDTATTVRIAAHEMLHPPIPMKGRVATAALAVLAKDPLIPRIVRDHDPQWGYTTLEGMLNEDIAQALDQIISEQLGVARVAADRWTRADDGIHVLAAGLYGLLGDDNWAKTGGDIEAWIDRATASGRLAPASLHATAARVLNRPADRLWPVPAA</sequence>
<dbReference type="AlphaFoldDB" id="A0A1X7G783"/>
<gene>
    <name evidence="2" type="ORF">SAMN06295910_1281</name>
</gene>
<feature type="signal peptide" evidence="1">
    <location>
        <begin position="1"/>
        <end position="23"/>
    </location>
</feature>
<dbReference type="OrthoDB" id="3078210at2"/>
<evidence type="ECO:0000313" key="2">
    <source>
        <dbReference type="EMBL" id="SMF65223.1"/>
    </source>
</evidence>
<keyword evidence="1" id="KW-0732">Signal</keyword>
<reference evidence="3" key="1">
    <citation type="submission" date="2017-04" db="EMBL/GenBank/DDBJ databases">
        <authorList>
            <person name="Varghese N."/>
            <person name="Submissions S."/>
        </authorList>
    </citation>
    <scope>NUCLEOTIDE SEQUENCE [LARGE SCALE GENOMIC DNA]</scope>
    <source>
        <strain evidence="3">Dd16</strain>
    </source>
</reference>
<dbReference type="RefSeq" id="WP_085218035.1">
    <property type="nucleotide sequence ID" value="NZ_LT840185.1"/>
</dbReference>
<name>A0A1X7G783_9SPHN</name>
<dbReference type="PROSITE" id="PS51318">
    <property type="entry name" value="TAT"/>
    <property type="match status" value="1"/>
</dbReference>
<accession>A0A1X7G783</accession>
<dbReference type="EMBL" id="LT840185">
    <property type="protein sequence ID" value="SMF65223.1"/>
    <property type="molecule type" value="Genomic_DNA"/>
</dbReference>
<dbReference type="STRING" id="941907.SAMN06295910_1281"/>
<dbReference type="InterPro" id="IPR006311">
    <property type="entry name" value="TAT_signal"/>
</dbReference>
<protein>
    <recommendedName>
        <fullName evidence="4">DUF2268 domain-containing protein</fullName>
    </recommendedName>
</protein>
<evidence type="ECO:0000313" key="3">
    <source>
        <dbReference type="Proteomes" id="UP000192934"/>
    </source>
</evidence>